<proteinExistence type="predicted"/>
<protein>
    <submittedName>
        <fullName evidence="2">Uncharacterized protein</fullName>
    </submittedName>
</protein>
<sequence length="99" mass="10533">MRLDRLTQKAKRRIDCGSCEMAAAATVGLKVKKGDSARSNLQTNLVVRSSVCEAAAVMTAGAEGGHGRTAKRSKAAMGQSRRYRGGGWPQTLPAQKTRT</sequence>
<evidence type="ECO:0000313" key="3">
    <source>
        <dbReference type="Proteomes" id="UP001243989"/>
    </source>
</evidence>
<keyword evidence="3" id="KW-1185">Reference proteome</keyword>
<accession>A0AAJ0EMB0</accession>
<name>A0AAJ0EMB0_9PEZI</name>
<dbReference type="EMBL" id="JAHMHQ010000002">
    <property type="protein sequence ID" value="KAK1654424.1"/>
    <property type="molecule type" value="Genomic_DNA"/>
</dbReference>
<evidence type="ECO:0000256" key="1">
    <source>
        <dbReference type="SAM" id="MobiDB-lite"/>
    </source>
</evidence>
<reference evidence="2" key="1">
    <citation type="submission" date="2021-06" db="EMBL/GenBank/DDBJ databases">
        <title>Comparative genomics, transcriptomics and evolutionary studies reveal genomic signatures of adaptation to plant cell wall in hemibiotrophic fungi.</title>
        <authorList>
            <consortium name="DOE Joint Genome Institute"/>
            <person name="Baroncelli R."/>
            <person name="Diaz J.F."/>
            <person name="Benocci T."/>
            <person name="Peng M."/>
            <person name="Battaglia E."/>
            <person name="Haridas S."/>
            <person name="Andreopoulos W."/>
            <person name="Labutti K."/>
            <person name="Pangilinan J."/>
            <person name="Floch G.L."/>
            <person name="Makela M.R."/>
            <person name="Henrissat B."/>
            <person name="Grigoriev I.V."/>
            <person name="Crouch J.A."/>
            <person name="De Vries R.P."/>
            <person name="Sukno S.A."/>
            <person name="Thon M.R."/>
        </authorList>
    </citation>
    <scope>NUCLEOTIDE SEQUENCE</scope>
    <source>
        <strain evidence="2">CBS 102054</strain>
    </source>
</reference>
<dbReference type="AlphaFoldDB" id="A0AAJ0EMB0"/>
<dbReference type="Proteomes" id="UP001243989">
    <property type="component" value="Unassembled WGS sequence"/>
</dbReference>
<comment type="caution">
    <text evidence="2">The sequence shown here is derived from an EMBL/GenBank/DDBJ whole genome shotgun (WGS) entry which is preliminary data.</text>
</comment>
<dbReference type="GeneID" id="85474336"/>
<feature type="region of interest" description="Disordered" evidence="1">
    <location>
        <begin position="61"/>
        <end position="99"/>
    </location>
</feature>
<evidence type="ECO:0000313" key="2">
    <source>
        <dbReference type="EMBL" id="KAK1654424.1"/>
    </source>
</evidence>
<gene>
    <name evidence="2" type="ORF">BDP81DRAFT_415698</name>
</gene>
<dbReference type="RefSeq" id="XP_060450468.1">
    <property type="nucleotide sequence ID" value="XM_060589474.1"/>
</dbReference>
<organism evidence="2 3">
    <name type="scientific">Colletotrichum phormii</name>
    <dbReference type="NCBI Taxonomy" id="359342"/>
    <lineage>
        <taxon>Eukaryota</taxon>
        <taxon>Fungi</taxon>
        <taxon>Dikarya</taxon>
        <taxon>Ascomycota</taxon>
        <taxon>Pezizomycotina</taxon>
        <taxon>Sordariomycetes</taxon>
        <taxon>Hypocreomycetidae</taxon>
        <taxon>Glomerellales</taxon>
        <taxon>Glomerellaceae</taxon>
        <taxon>Colletotrichum</taxon>
        <taxon>Colletotrichum acutatum species complex</taxon>
    </lineage>
</organism>